<organism evidence="8 9">
    <name type="scientific">Desulfobaculum bizertense DSM 18034</name>
    <dbReference type="NCBI Taxonomy" id="1121442"/>
    <lineage>
        <taxon>Bacteria</taxon>
        <taxon>Pseudomonadati</taxon>
        <taxon>Thermodesulfobacteriota</taxon>
        <taxon>Desulfovibrionia</taxon>
        <taxon>Desulfovibrionales</taxon>
        <taxon>Desulfovibrionaceae</taxon>
        <taxon>Desulfobaculum</taxon>
    </lineage>
</organism>
<dbReference type="EC" id="2.1.1.297" evidence="5"/>
<feature type="domain" description="Methyltransferase small" evidence="6">
    <location>
        <begin position="101"/>
        <end position="200"/>
    </location>
</feature>
<dbReference type="GO" id="GO:0003676">
    <property type="term" value="F:nucleic acid binding"/>
    <property type="evidence" value="ECO:0007669"/>
    <property type="project" value="InterPro"/>
</dbReference>
<feature type="domain" description="Release factor glutamine methyltransferase N-terminal" evidence="7">
    <location>
        <begin position="11"/>
        <end position="79"/>
    </location>
</feature>
<comment type="function">
    <text evidence="5">Methylates the class 1 translation termination release factors RF1/PrfA and RF2/PrfB on the glutamine residue of the universally conserved GGQ motif.</text>
</comment>
<dbReference type="InterPro" id="IPR040758">
    <property type="entry name" value="PrmC_N"/>
</dbReference>
<dbReference type="PANTHER" id="PTHR18895:SF74">
    <property type="entry name" value="MTRF1L RELEASE FACTOR GLUTAMINE METHYLTRANSFERASE"/>
    <property type="match status" value="1"/>
</dbReference>
<gene>
    <name evidence="5" type="primary">prmC</name>
    <name evidence="8" type="ORF">SAMN02745702_02141</name>
</gene>
<dbReference type="InterPro" id="IPR007848">
    <property type="entry name" value="Small_mtfrase_dom"/>
</dbReference>
<dbReference type="InterPro" id="IPR004556">
    <property type="entry name" value="HemK-like"/>
</dbReference>
<feature type="binding site" evidence="5">
    <location>
        <position position="192"/>
    </location>
    <ligand>
        <name>S-adenosyl-L-methionine</name>
        <dbReference type="ChEBI" id="CHEBI:59789"/>
    </ligand>
</feature>
<dbReference type="CDD" id="cd02440">
    <property type="entry name" value="AdoMet_MTases"/>
    <property type="match status" value="1"/>
</dbReference>
<dbReference type="SUPFAM" id="SSF53335">
    <property type="entry name" value="S-adenosyl-L-methionine-dependent methyltransferases"/>
    <property type="match status" value="1"/>
</dbReference>
<evidence type="ECO:0000259" key="6">
    <source>
        <dbReference type="Pfam" id="PF05175"/>
    </source>
</evidence>
<dbReference type="NCBIfam" id="TIGR00536">
    <property type="entry name" value="hemK_fam"/>
    <property type="match status" value="1"/>
</dbReference>
<dbReference type="PANTHER" id="PTHR18895">
    <property type="entry name" value="HEMK METHYLTRANSFERASE"/>
    <property type="match status" value="1"/>
</dbReference>
<name>A0A1T4WFG7_9BACT</name>
<reference evidence="8 9" key="1">
    <citation type="submission" date="2017-02" db="EMBL/GenBank/DDBJ databases">
        <authorList>
            <person name="Peterson S.W."/>
        </authorList>
    </citation>
    <scope>NUCLEOTIDE SEQUENCE [LARGE SCALE GENOMIC DNA]</scope>
    <source>
        <strain evidence="8 9">DSM 18034</strain>
    </source>
</reference>
<keyword evidence="9" id="KW-1185">Reference proteome</keyword>
<dbReference type="InterPro" id="IPR019874">
    <property type="entry name" value="RF_methyltr_PrmC"/>
</dbReference>
<dbReference type="HAMAP" id="MF_02126">
    <property type="entry name" value="RF_methyltr_PrmC"/>
    <property type="match status" value="1"/>
</dbReference>
<sequence length="293" mass="31745">MIQATTVRDCVAQARARLEQAGVDSPALSAEILTAHVLGMRRLDILVHADKAVAAPDLARIQECVERRAAGEPVAYLLGEKEFFGYDFYVDRFTLVPRPETELLIEAVQSIFPRDAAFQFADLGTGSGCIAVTLALEFPGAQGCALDLSEGALAVAQKNAERHGVASRVEMRHADFGSDFAPEASLDLIVSNPPYVSEDEYAEVSVEVADFEPKTALVPAEGEGRSDGLECVRRLAPHVARLLRPGGWFLMEYGWKQGPAVAEILGAVSEFQTVKICKDLAGLDRYVVAQKRV</sequence>
<dbReference type="Proteomes" id="UP000189733">
    <property type="component" value="Unassembled WGS sequence"/>
</dbReference>
<keyword evidence="3 5" id="KW-0949">S-adenosyl-L-methionine</keyword>
<keyword evidence="2 5" id="KW-0808">Transferase</keyword>
<proteinExistence type="inferred from homology"/>
<evidence type="ECO:0000259" key="7">
    <source>
        <dbReference type="Pfam" id="PF17827"/>
    </source>
</evidence>
<comment type="catalytic activity">
    <reaction evidence="4 5">
        <text>L-glutaminyl-[peptide chain release factor] + S-adenosyl-L-methionine = N(5)-methyl-L-glutaminyl-[peptide chain release factor] + S-adenosyl-L-homocysteine + H(+)</text>
        <dbReference type="Rhea" id="RHEA:42896"/>
        <dbReference type="Rhea" id="RHEA-COMP:10271"/>
        <dbReference type="Rhea" id="RHEA-COMP:10272"/>
        <dbReference type="ChEBI" id="CHEBI:15378"/>
        <dbReference type="ChEBI" id="CHEBI:30011"/>
        <dbReference type="ChEBI" id="CHEBI:57856"/>
        <dbReference type="ChEBI" id="CHEBI:59789"/>
        <dbReference type="ChEBI" id="CHEBI:61891"/>
        <dbReference type="EC" id="2.1.1.297"/>
    </reaction>
</comment>
<accession>A0A1T4WFG7</accession>
<dbReference type="RefSeq" id="WP_078685430.1">
    <property type="nucleotide sequence ID" value="NZ_FUYA01000007.1"/>
</dbReference>
<dbReference type="Pfam" id="PF17827">
    <property type="entry name" value="PrmC_N"/>
    <property type="match status" value="1"/>
</dbReference>
<feature type="binding site" evidence="5">
    <location>
        <begin position="124"/>
        <end position="128"/>
    </location>
    <ligand>
        <name>S-adenosyl-L-methionine</name>
        <dbReference type="ChEBI" id="CHEBI:59789"/>
    </ligand>
</feature>
<keyword evidence="1 5" id="KW-0489">Methyltransferase</keyword>
<feature type="binding site" evidence="5">
    <location>
        <position position="147"/>
    </location>
    <ligand>
        <name>S-adenosyl-L-methionine</name>
        <dbReference type="ChEBI" id="CHEBI:59789"/>
    </ligand>
</feature>
<dbReference type="OrthoDB" id="9800643at2"/>
<dbReference type="Pfam" id="PF05175">
    <property type="entry name" value="MTS"/>
    <property type="match status" value="1"/>
</dbReference>
<evidence type="ECO:0000256" key="1">
    <source>
        <dbReference type="ARBA" id="ARBA00022603"/>
    </source>
</evidence>
<dbReference type="EMBL" id="FUYA01000007">
    <property type="protein sequence ID" value="SKA75927.1"/>
    <property type="molecule type" value="Genomic_DNA"/>
</dbReference>
<dbReference type="GO" id="GO:0032259">
    <property type="term" value="P:methylation"/>
    <property type="evidence" value="ECO:0007669"/>
    <property type="project" value="UniProtKB-KW"/>
</dbReference>
<dbReference type="AlphaFoldDB" id="A0A1T4WFG7"/>
<feature type="binding site" evidence="5">
    <location>
        <position position="176"/>
    </location>
    <ligand>
        <name>S-adenosyl-L-methionine</name>
        <dbReference type="ChEBI" id="CHEBI:59789"/>
    </ligand>
</feature>
<dbReference type="PROSITE" id="PS00092">
    <property type="entry name" value="N6_MTASE"/>
    <property type="match status" value="1"/>
</dbReference>
<evidence type="ECO:0000256" key="5">
    <source>
        <dbReference type="HAMAP-Rule" id="MF_02126"/>
    </source>
</evidence>
<evidence type="ECO:0000313" key="9">
    <source>
        <dbReference type="Proteomes" id="UP000189733"/>
    </source>
</evidence>
<protein>
    <recommendedName>
        <fullName evidence="5">Release factor glutamine methyltransferase</fullName>
        <shortName evidence="5">RF MTase</shortName>
        <ecNumber evidence="5">2.1.1.297</ecNumber>
    </recommendedName>
    <alternativeName>
        <fullName evidence="5">N5-glutamine methyltransferase PrmC</fullName>
    </alternativeName>
    <alternativeName>
        <fullName evidence="5">Protein-(glutamine-N5) MTase PrmC</fullName>
    </alternativeName>
    <alternativeName>
        <fullName evidence="5">Protein-glutamine N-methyltransferase PrmC</fullName>
    </alternativeName>
</protein>
<evidence type="ECO:0000256" key="3">
    <source>
        <dbReference type="ARBA" id="ARBA00022691"/>
    </source>
</evidence>
<feature type="binding site" evidence="5">
    <location>
        <begin position="192"/>
        <end position="195"/>
    </location>
    <ligand>
        <name>substrate</name>
    </ligand>
</feature>
<dbReference type="InterPro" id="IPR002052">
    <property type="entry name" value="DNA_methylase_N6_adenine_CS"/>
</dbReference>
<dbReference type="InterPro" id="IPR029063">
    <property type="entry name" value="SAM-dependent_MTases_sf"/>
</dbReference>
<dbReference type="Gene3D" id="3.40.50.150">
    <property type="entry name" value="Vaccinia Virus protein VP39"/>
    <property type="match status" value="1"/>
</dbReference>
<dbReference type="InterPro" id="IPR050320">
    <property type="entry name" value="N5-glutamine_MTase"/>
</dbReference>
<dbReference type="GO" id="GO:0102559">
    <property type="term" value="F:peptide chain release factor N(5)-glutamine methyltransferase activity"/>
    <property type="evidence" value="ECO:0007669"/>
    <property type="project" value="UniProtKB-EC"/>
</dbReference>
<evidence type="ECO:0000256" key="2">
    <source>
        <dbReference type="ARBA" id="ARBA00022679"/>
    </source>
</evidence>
<evidence type="ECO:0000313" key="8">
    <source>
        <dbReference type="EMBL" id="SKA75927.1"/>
    </source>
</evidence>
<dbReference type="STRING" id="1121442.SAMN02745702_02141"/>
<comment type="similarity">
    <text evidence="5">Belongs to the protein N5-glutamine methyltransferase family. PrmC subfamily.</text>
</comment>
<evidence type="ECO:0000256" key="4">
    <source>
        <dbReference type="ARBA" id="ARBA00048391"/>
    </source>
</evidence>
<dbReference type="Gene3D" id="1.10.8.10">
    <property type="entry name" value="DNA helicase RuvA subunit, C-terminal domain"/>
    <property type="match status" value="1"/>
</dbReference>
<dbReference type="NCBIfam" id="TIGR03534">
    <property type="entry name" value="RF_mod_PrmC"/>
    <property type="match status" value="1"/>
</dbReference>